<organism evidence="1 2">
    <name type="scientific">Suillus discolor</name>
    <dbReference type="NCBI Taxonomy" id="1912936"/>
    <lineage>
        <taxon>Eukaryota</taxon>
        <taxon>Fungi</taxon>
        <taxon>Dikarya</taxon>
        <taxon>Basidiomycota</taxon>
        <taxon>Agaricomycotina</taxon>
        <taxon>Agaricomycetes</taxon>
        <taxon>Agaricomycetidae</taxon>
        <taxon>Boletales</taxon>
        <taxon>Suillineae</taxon>
        <taxon>Suillaceae</taxon>
        <taxon>Suillus</taxon>
    </lineage>
</organism>
<gene>
    <name evidence="1" type="ORF">F5147DRAFT_768499</name>
</gene>
<proteinExistence type="predicted"/>
<protein>
    <submittedName>
        <fullName evidence="1">Uncharacterized protein</fullName>
    </submittedName>
</protein>
<name>A0A9P7FFP6_9AGAM</name>
<dbReference type="AlphaFoldDB" id="A0A9P7FFP6"/>
<accession>A0A9P7FFP6</accession>
<dbReference type="EMBL" id="JABBWM010000005">
    <property type="protein sequence ID" value="KAG2117122.1"/>
    <property type="molecule type" value="Genomic_DNA"/>
</dbReference>
<dbReference type="OrthoDB" id="2688260at2759"/>
<keyword evidence="2" id="KW-1185">Reference proteome</keyword>
<dbReference type="RefSeq" id="XP_041298011.1">
    <property type="nucleotide sequence ID" value="XM_041440980.1"/>
</dbReference>
<evidence type="ECO:0000313" key="1">
    <source>
        <dbReference type="EMBL" id="KAG2117122.1"/>
    </source>
</evidence>
<comment type="caution">
    <text evidence="1">The sequence shown here is derived from an EMBL/GenBank/DDBJ whole genome shotgun (WGS) entry which is preliminary data.</text>
</comment>
<evidence type="ECO:0000313" key="2">
    <source>
        <dbReference type="Proteomes" id="UP000823399"/>
    </source>
</evidence>
<reference evidence="1" key="1">
    <citation type="journal article" date="2020" name="New Phytol.">
        <title>Comparative genomics reveals dynamic genome evolution in host specialist ectomycorrhizal fungi.</title>
        <authorList>
            <person name="Lofgren L.A."/>
            <person name="Nguyen N.H."/>
            <person name="Vilgalys R."/>
            <person name="Ruytinx J."/>
            <person name="Liao H.L."/>
            <person name="Branco S."/>
            <person name="Kuo A."/>
            <person name="LaButti K."/>
            <person name="Lipzen A."/>
            <person name="Andreopoulos W."/>
            <person name="Pangilinan J."/>
            <person name="Riley R."/>
            <person name="Hundley H."/>
            <person name="Na H."/>
            <person name="Barry K."/>
            <person name="Grigoriev I.V."/>
            <person name="Stajich J.E."/>
            <person name="Kennedy P.G."/>
        </authorList>
    </citation>
    <scope>NUCLEOTIDE SEQUENCE</scope>
    <source>
        <strain evidence="1">FC423</strain>
    </source>
</reference>
<dbReference type="GeneID" id="64703239"/>
<sequence length="168" mass="18379">MAWSHKRKLERARDEAIARADKRDKLVQRLLWEDVSKRKEYQDKISKVESIIDRVRDAAVINETGSTSAPPTTEELSKLHTQELKTLHAQVTALHKASIKAAADAATMAAKVEAAAAAAPKKSMQLVTAASTKTPTLVKLIIRPILTSETANMDDPLLKICLDCAGNL</sequence>
<dbReference type="Proteomes" id="UP000823399">
    <property type="component" value="Unassembled WGS sequence"/>
</dbReference>